<dbReference type="EMBL" id="CP113836">
    <property type="protein sequence ID" value="WAL70011.1"/>
    <property type="molecule type" value="Genomic_DNA"/>
</dbReference>
<keyword evidence="2" id="KW-0255">Endonuclease</keyword>
<evidence type="ECO:0000313" key="2">
    <source>
        <dbReference type="EMBL" id="WAL70011.1"/>
    </source>
</evidence>
<proteinExistence type="predicted"/>
<feature type="domain" description="HNH nuclease" evidence="1">
    <location>
        <begin position="241"/>
        <end position="303"/>
    </location>
</feature>
<dbReference type="GO" id="GO:0004519">
    <property type="term" value="F:endonuclease activity"/>
    <property type="evidence" value="ECO:0007669"/>
    <property type="project" value="UniProtKB-KW"/>
</dbReference>
<dbReference type="Pfam" id="PF26345">
    <property type="entry name" value="ScoMcrA_N"/>
    <property type="match status" value="1"/>
</dbReference>
<reference evidence="2" key="1">
    <citation type="submission" date="2022-11" db="EMBL/GenBank/DDBJ databases">
        <authorList>
            <person name="Mo P."/>
        </authorList>
    </citation>
    <scope>NUCLEOTIDE SEQUENCE</scope>
    <source>
        <strain evidence="2">HUAS 11-8</strain>
    </source>
</reference>
<dbReference type="CDD" id="cd00085">
    <property type="entry name" value="HNHc"/>
    <property type="match status" value="1"/>
</dbReference>
<dbReference type="InterPro" id="IPR058807">
    <property type="entry name" value="ScoMcrA_N"/>
</dbReference>
<dbReference type="RefSeq" id="WP_268760082.1">
    <property type="nucleotide sequence ID" value="NZ_CP113836.1"/>
</dbReference>
<gene>
    <name evidence="2" type="ORF">ORV05_02100</name>
</gene>
<name>A0ABY7BCY0_9PSEU</name>
<dbReference type="Pfam" id="PF01844">
    <property type="entry name" value="HNH"/>
    <property type="match status" value="1"/>
</dbReference>
<dbReference type="InterPro" id="IPR003615">
    <property type="entry name" value="HNH_nuc"/>
</dbReference>
<evidence type="ECO:0000313" key="3">
    <source>
        <dbReference type="Proteomes" id="UP001163203"/>
    </source>
</evidence>
<sequence length="329" mass="36891">MREVTREAILAAIDEHDQDPAAFERHGFGPARTYMLVHEGREYDSKAIVGVAHGYLPDREALRPAEFSGGEATVVALLRSHGFEVRSGGRAIWLEAELVLACDLVARNNWQGIRAHDQRAIELSHLLQKLPLHPPESRGPVFRNPNSVQRKTFDIATQHPDYHGKPTRGGKLDREVLKAFLERPEEMHAQAAAIRASIAAGELDELPAVPDIDEEEAAAEGRVLVLRHLRRERDPKLRAKKINKVLAQRGCLECEVCGFDFERTYGGRGTRYAEVHHVTPLHVSGQTETRLVDLAVLCANCHRMIHRGGLWLTPSELRAVVEEQRARTQ</sequence>
<keyword evidence="2" id="KW-0540">Nuclease</keyword>
<organism evidence="2 3">
    <name type="scientific">Amycolatopsis cynarae</name>
    <dbReference type="NCBI Taxonomy" id="2995223"/>
    <lineage>
        <taxon>Bacteria</taxon>
        <taxon>Bacillati</taxon>
        <taxon>Actinomycetota</taxon>
        <taxon>Actinomycetes</taxon>
        <taxon>Pseudonocardiales</taxon>
        <taxon>Pseudonocardiaceae</taxon>
        <taxon>Amycolatopsis</taxon>
    </lineage>
</organism>
<evidence type="ECO:0000259" key="1">
    <source>
        <dbReference type="SMART" id="SM00507"/>
    </source>
</evidence>
<keyword evidence="2" id="KW-0378">Hydrolase</keyword>
<protein>
    <submittedName>
        <fullName evidence="2">HNH endonuclease</fullName>
    </submittedName>
</protein>
<keyword evidence="3" id="KW-1185">Reference proteome</keyword>
<dbReference type="Proteomes" id="UP001163203">
    <property type="component" value="Chromosome"/>
</dbReference>
<dbReference type="Gene3D" id="1.10.30.50">
    <property type="match status" value="1"/>
</dbReference>
<dbReference type="InterPro" id="IPR002711">
    <property type="entry name" value="HNH"/>
</dbReference>
<dbReference type="SMART" id="SM00507">
    <property type="entry name" value="HNHc"/>
    <property type="match status" value="1"/>
</dbReference>
<accession>A0ABY7BCY0</accession>